<dbReference type="OrthoDB" id="505502at2"/>
<evidence type="ECO:0000313" key="3">
    <source>
        <dbReference type="EMBL" id="EKF73777.1"/>
    </source>
</evidence>
<reference evidence="3 4" key="1">
    <citation type="journal article" date="2012" name="J. Bacteriol.">
        <title>Genome Sequence of the Alkane-Degrading Bacterium Alcanivorax hongdengensis Type Strain A-11-3.</title>
        <authorList>
            <person name="Lai Q."/>
            <person name="Shao Z."/>
        </authorList>
    </citation>
    <scope>NUCLEOTIDE SEQUENCE [LARGE SCALE GENOMIC DNA]</scope>
    <source>
        <strain evidence="3 4">A-11-3</strain>
    </source>
</reference>
<dbReference type="RefSeq" id="WP_008929549.1">
    <property type="nucleotide sequence ID" value="NZ_AMRJ01000019.1"/>
</dbReference>
<dbReference type="PANTHER" id="PTHR35273">
    <property type="entry name" value="ALPHA-1,4 POLYGALACTOSAMINIDASE, PUTATIVE (AFU_ORTHOLOGUE AFUA_3G07890)-RELATED"/>
    <property type="match status" value="1"/>
</dbReference>
<protein>
    <recommendedName>
        <fullName evidence="2">Glycoside-hydrolase family GH114 TIM-barrel domain-containing protein</fullName>
    </recommendedName>
</protein>
<dbReference type="InterPro" id="IPR017853">
    <property type="entry name" value="GH"/>
</dbReference>
<dbReference type="PATRIC" id="fig|1177179.3.peg.2374"/>
<dbReference type="InterPro" id="IPR004352">
    <property type="entry name" value="GH114_TIM-barrel"/>
</dbReference>
<name>L0WCE2_9GAMM</name>
<dbReference type="STRING" id="1177179.A11A3_11873"/>
<evidence type="ECO:0000256" key="1">
    <source>
        <dbReference type="SAM" id="SignalP"/>
    </source>
</evidence>
<dbReference type="Proteomes" id="UP000010164">
    <property type="component" value="Unassembled WGS sequence"/>
</dbReference>
<organism evidence="3 4">
    <name type="scientific">Alcanivorax hongdengensis A-11-3</name>
    <dbReference type="NCBI Taxonomy" id="1177179"/>
    <lineage>
        <taxon>Bacteria</taxon>
        <taxon>Pseudomonadati</taxon>
        <taxon>Pseudomonadota</taxon>
        <taxon>Gammaproteobacteria</taxon>
        <taxon>Oceanospirillales</taxon>
        <taxon>Alcanivoracaceae</taxon>
        <taxon>Alcanivorax</taxon>
    </lineage>
</organism>
<proteinExistence type="predicted"/>
<keyword evidence="4" id="KW-1185">Reference proteome</keyword>
<evidence type="ECO:0000313" key="4">
    <source>
        <dbReference type="Proteomes" id="UP000010164"/>
    </source>
</evidence>
<dbReference type="InterPro" id="IPR013785">
    <property type="entry name" value="Aldolase_TIM"/>
</dbReference>
<dbReference type="AlphaFoldDB" id="L0WCE2"/>
<accession>L0WCE2</accession>
<dbReference type="SUPFAM" id="SSF51445">
    <property type="entry name" value="(Trans)glycosidases"/>
    <property type="match status" value="1"/>
</dbReference>
<sequence length="273" mass="30567">MDSSISLITLLFSLLLPPSSPAPDPTPGPSPVAQWYQPTLDTDWQIQLQGTPNTGYPVELYILDMFDTPQATIDDLHASGHKVICYFSAGTFENWRDDKGRFTTADKGRRLGDWPGERWLDIRSDNVRSIMADRLDLAASKGCDGVDPDNMDGYSNRTGFPLTYQDQLTYNIYLASEAHARGMAVSLKNDLGQVNDLVATADFAVNESCHQWDECDLLQPFIDAGKPVFHIDYLYSQDPLGRAALCQQMNQRQFRSLTLPQALDDSFRFSCNP</sequence>
<keyword evidence="1" id="KW-0732">Signal</keyword>
<dbReference type="Pfam" id="PF03537">
    <property type="entry name" value="Glyco_hydro_114"/>
    <property type="match status" value="1"/>
</dbReference>
<dbReference type="PANTHER" id="PTHR35273:SF2">
    <property type="entry name" value="ALPHA-GALACTOSIDASE"/>
    <property type="match status" value="1"/>
</dbReference>
<feature type="signal peptide" evidence="1">
    <location>
        <begin position="1"/>
        <end position="22"/>
    </location>
</feature>
<comment type="caution">
    <text evidence="3">The sequence shown here is derived from an EMBL/GenBank/DDBJ whole genome shotgun (WGS) entry which is preliminary data.</text>
</comment>
<dbReference type="eggNOG" id="COG3868">
    <property type="taxonomic scope" value="Bacteria"/>
</dbReference>
<gene>
    <name evidence="3" type="ORF">A11A3_11873</name>
</gene>
<feature type="domain" description="Glycoside-hydrolase family GH114 TIM-barrel" evidence="2">
    <location>
        <begin position="44"/>
        <end position="266"/>
    </location>
</feature>
<dbReference type="Gene3D" id="3.20.20.70">
    <property type="entry name" value="Aldolase class I"/>
    <property type="match status" value="1"/>
</dbReference>
<dbReference type="EMBL" id="AMRJ01000019">
    <property type="protein sequence ID" value="EKF73777.1"/>
    <property type="molecule type" value="Genomic_DNA"/>
</dbReference>
<feature type="chain" id="PRO_5003948477" description="Glycoside-hydrolase family GH114 TIM-barrel domain-containing protein" evidence="1">
    <location>
        <begin position="23"/>
        <end position="273"/>
    </location>
</feature>
<evidence type="ECO:0000259" key="2">
    <source>
        <dbReference type="Pfam" id="PF03537"/>
    </source>
</evidence>